<protein>
    <submittedName>
        <fullName evidence="2">Uncharacterized protein</fullName>
    </submittedName>
</protein>
<reference evidence="2 3" key="1">
    <citation type="submission" date="2016-05" db="EMBL/GenBank/DDBJ databases">
        <title>Comparative analysis of secretome profiles of manganese(II)-oxidizing ascomycete fungi.</title>
        <authorList>
            <consortium name="DOE Joint Genome Institute"/>
            <person name="Zeiner C.A."/>
            <person name="Purvine S.O."/>
            <person name="Zink E.M."/>
            <person name="Wu S."/>
            <person name="Pasa-Tolic L."/>
            <person name="Chaput D.L."/>
            <person name="Haridas S."/>
            <person name="Grigoriev I.V."/>
            <person name="Santelli C.M."/>
            <person name="Hansel C.M."/>
        </authorList>
    </citation>
    <scope>NUCLEOTIDE SEQUENCE [LARGE SCALE GENOMIC DNA]</scope>
    <source>
        <strain evidence="2 3">SRC1lrK2f</strain>
    </source>
</reference>
<dbReference type="VEuPathDB" id="FungiDB:CC77DRAFT_335614"/>
<sequence length="229" mass="25740">MWTLKKQAFRISRFLAGELSSACHNLQYAPEADNRPRGPRRIHRRCNRPDQARLDVAFKRHSGIATEPSIPKARTDAEQNHHHSMMRPSEGQKYLENVIWSVSTKSREGVVVSSLCPGFSRPARALARPILPSSRKPARMPLPILEVIRLRIMDTAAGPTWLLDQQCWAPANRFHIVDLISLLLSITICRARSAPVVILRLPLSPSLILEWESADPRSSTRHSNGIGSV</sequence>
<keyword evidence="3" id="KW-1185">Reference proteome</keyword>
<evidence type="ECO:0000313" key="2">
    <source>
        <dbReference type="EMBL" id="OAG25595.1"/>
    </source>
</evidence>
<organism evidence="2 3">
    <name type="scientific">Alternaria alternata</name>
    <name type="common">Alternaria rot fungus</name>
    <name type="synonym">Torula alternata</name>
    <dbReference type="NCBI Taxonomy" id="5599"/>
    <lineage>
        <taxon>Eukaryota</taxon>
        <taxon>Fungi</taxon>
        <taxon>Dikarya</taxon>
        <taxon>Ascomycota</taxon>
        <taxon>Pezizomycotina</taxon>
        <taxon>Dothideomycetes</taxon>
        <taxon>Pleosporomycetidae</taxon>
        <taxon>Pleosporales</taxon>
        <taxon>Pleosporineae</taxon>
        <taxon>Pleosporaceae</taxon>
        <taxon>Alternaria</taxon>
        <taxon>Alternaria sect. Alternaria</taxon>
        <taxon>Alternaria alternata complex</taxon>
    </lineage>
</organism>
<dbReference type="KEGG" id="aalt:CC77DRAFT_335614"/>
<proteinExistence type="predicted"/>
<evidence type="ECO:0000256" key="1">
    <source>
        <dbReference type="SAM" id="MobiDB-lite"/>
    </source>
</evidence>
<accession>A0A177E0T9</accession>
<feature type="compositionally biased region" description="Basic residues" evidence="1">
    <location>
        <begin position="37"/>
        <end position="46"/>
    </location>
</feature>
<name>A0A177E0T9_ALTAL</name>
<feature type="region of interest" description="Disordered" evidence="1">
    <location>
        <begin position="30"/>
        <end position="49"/>
    </location>
</feature>
<evidence type="ECO:0000313" key="3">
    <source>
        <dbReference type="Proteomes" id="UP000077248"/>
    </source>
</evidence>
<gene>
    <name evidence="2" type="ORF">CC77DRAFT_335614</name>
</gene>
<dbReference type="EMBL" id="KV441470">
    <property type="protein sequence ID" value="OAG25595.1"/>
    <property type="molecule type" value="Genomic_DNA"/>
</dbReference>
<dbReference type="RefSeq" id="XP_018391016.1">
    <property type="nucleotide sequence ID" value="XM_018531308.1"/>
</dbReference>
<dbReference type="GeneID" id="29116902"/>
<dbReference type="AlphaFoldDB" id="A0A177E0T9"/>
<dbReference type="Proteomes" id="UP000077248">
    <property type="component" value="Unassembled WGS sequence"/>
</dbReference>